<organism evidence="5 6">
    <name type="scientific">Undibacterium terreum</name>
    <dbReference type="NCBI Taxonomy" id="1224302"/>
    <lineage>
        <taxon>Bacteria</taxon>
        <taxon>Pseudomonadati</taxon>
        <taxon>Pseudomonadota</taxon>
        <taxon>Betaproteobacteria</taxon>
        <taxon>Burkholderiales</taxon>
        <taxon>Oxalobacteraceae</taxon>
        <taxon>Undibacterium</taxon>
    </lineage>
</organism>
<keyword evidence="2" id="KW-0378">Hydrolase</keyword>
<reference evidence="5" key="2">
    <citation type="submission" date="2020-09" db="EMBL/GenBank/DDBJ databases">
        <authorList>
            <person name="Sun Q."/>
            <person name="Zhou Y."/>
        </authorList>
    </citation>
    <scope>NUCLEOTIDE SEQUENCE</scope>
    <source>
        <strain evidence="5">CGMCC 1.10998</strain>
    </source>
</reference>
<keyword evidence="6" id="KW-1185">Reference proteome</keyword>
<protein>
    <recommendedName>
        <fullName evidence="4">Uracil-DNA glycosylase-like domain-containing protein</fullName>
    </recommendedName>
</protein>
<dbReference type="InterPro" id="IPR015637">
    <property type="entry name" value="MUG/TDG"/>
</dbReference>
<dbReference type="GO" id="GO:0006285">
    <property type="term" value="P:base-excision repair, AP site formation"/>
    <property type="evidence" value="ECO:0007669"/>
    <property type="project" value="InterPro"/>
</dbReference>
<evidence type="ECO:0000256" key="2">
    <source>
        <dbReference type="ARBA" id="ARBA00022801"/>
    </source>
</evidence>
<feature type="domain" description="Uracil-DNA glycosylase-like" evidence="4">
    <location>
        <begin position="25"/>
        <end position="182"/>
    </location>
</feature>
<dbReference type="CDD" id="cd10028">
    <property type="entry name" value="UDG-F2_TDG_MUG"/>
    <property type="match status" value="1"/>
</dbReference>
<accession>A0A916U283</accession>
<keyword evidence="1" id="KW-0227">DNA damage</keyword>
<evidence type="ECO:0000256" key="3">
    <source>
        <dbReference type="ARBA" id="ARBA00023204"/>
    </source>
</evidence>
<evidence type="ECO:0000313" key="6">
    <source>
        <dbReference type="Proteomes" id="UP000637423"/>
    </source>
</evidence>
<dbReference type="SUPFAM" id="SSF52141">
    <property type="entry name" value="Uracil-DNA glycosylase-like"/>
    <property type="match status" value="1"/>
</dbReference>
<dbReference type="EMBL" id="BMED01000001">
    <property type="protein sequence ID" value="GGC57926.1"/>
    <property type="molecule type" value="Genomic_DNA"/>
</dbReference>
<dbReference type="NCBIfam" id="NF007570">
    <property type="entry name" value="PRK10201.1"/>
    <property type="match status" value="1"/>
</dbReference>
<proteinExistence type="predicted"/>
<dbReference type="PANTHER" id="PTHR12159">
    <property type="entry name" value="G/T AND G/U MISMATCH-SPECIFIC DNA GLYCOSYLASE"/>
    <property type="match status" value="1"/>
</dbReference>
<reference evidence="5" key="1">
    <citation type="journal article" date="2014" name="Int. J. Syst. Evol. Microbiol.">
        <title>Complete genome sequence of Corynebacterium casei LMG S-19264T (=DSM 44701T), isolated from a smear-ripened cheese.</title>
        <authorList>
            <consortium name="US DOE Joint Genome Institute (JGI-PGF)"/>
            <person name="Walter F."/>
            <person name="Albersmeier A."/>
            <person name="Kalinowski J."/>
            <person name="Ruckert C."/>
        </authorList>
    </citation>
    <scope>NUCLEOTIDE SEQUENCE</scope>
    <source>
        <strain evidence="5">CGMCC 1.10998</strain>
    </source>
</reference>
<dbReference type="InterPro" id="IPR036895">
    <property type="entry name" value="Uracil-DNA_glycosylase-like_sf"/>
</dbReference>
<keyword evidence="3" id="KW-0234">DNA repair</keyword>
<dbReference type="PANTHER" id="PTHR12159:SF9">
    <property type="entry name" value="G_T MISMATCH-SPECIFIC THYMINE DNA GLYCOSYLASE"/>
    <property type="match status" value="1"/>
</dbReference>
<comment type="caution">
    <text evidence="5">The sequence shown here is derived from an EMBL/GenBank/DDBJ whole genome shotgun (WGS) entry which is preliminary data.</text>
</comment>
<dbReference type="AlphaFoldDB" id="A0A916U283"/>
<dbReference type="Proteomes" id="UP000637423">
    <property type="component" value="Unassembled WGS sequence"/>
</dbReference>
<name>A0A916U283_9BURK</name>
<dbReference type="InterPro" id="IPR005122">
    <property type="entry name" value="Uracil-DNA_glycosylase-like"/>
</dbReference>
<evidence type="ECO:0000313" key="5">
    <source>
        <dbReference type="EMBL" id="GGC57926.1"/>
    </source>
</evidence>
<dbReference type="SMART" id="SM00986">
    <property type="entry name" value="UDG"/>
    <property type="match status" value="1"/>
</dbReference>
<dbReference type="GO" id="GO:0008263">
    <property type="term" value="F:pyrimidine-specific mismatch base pair DNA N-glycosylase activity"/>
    <property type="evidence" value="ECO:0007669"/>
    <property type="project" value="TreeGrafter"/>
</dbReference>
<evidence type="ECO:0000259" key="4">
    <source>
        <dbReference type="SMART" id="SM00986"/>
    </source>
</evidence>
<dbReference type="Pfam" id="PF03167">
    <property type="entry name" value="UDG"/>
    <property type="match status" value="1"/>
</dbReference>
<dbReference type="GO" id="GO:0004844">
    <property type="term" value="F:uracil DNA N-glycosylase activity"/>
    <property type="evidence" value="ECO:0007669"/>
    <property type="project" value="TreeGrafter"/>
</dbReference>
<evidence type="ECO:0000256" key="1">
    <source>
        <dbReference type="ARBA" id="ARBA00022763"/>
    </source>
</evidence>
<sequence>MEGIGFSIHFDEFSMFPTDSPSSLPDLLGPGLDVVFCGINPGLSAAESGHHFLGRGNRFWRVLHLAGYTPEQIAPEDDSDLLQYRYGLTTAVGRATAGASELAIDEFFGAQLLLAEKIERYAPRYIAFLGKVAYAAMSHKRVVDWGPQPELFGGASVWVLPNPSGLNRSFNVHDLVCAYRELRLAIDGRDIALAGRSAGTWRSDICTYPAKTLPRIYEADTAKKTKPS</sequence>
<gene>
    <name evidence="5" type="ORF">GCM10011396_00920</name>
</gene>
<dbReference type="SMART" id="SM00987">
    <property type="entry name" value="UreE_C"/>
    <property type="match status" value="1"/>
</dbReference>
<dbReference type="Gene3D" id="3.40.470.10">
    <property type="entry name" value="Uracil-DNA glycosylase-like domain"/>
    <property type="match status" value="1"/>
</dbReference>